<dbReference type="GO" id="GO:0005548">
    <property type="term" value="F:phospholipid transporter activity"/>
    <property type="evidence" value="ECO:0007669"/>
    <property type="project" value="TreeGrafter"/>
</dbReference>
<dbReference type="RefSeq" id="WP_180893319.1">
    <property type="nucleotide sequence ID" value="NZ_JACCKD010000004.1"/>
</dbReference>
<dbReference type="PANTHER" id="PTHR33371">
    <property type="entry name" value="INTERMEMBRANE PHOSPHOLIPID TRANSPORT SYSTEM BINDING PROTEIN MLAD-RELATED"/>
    <property type="match status" value="1"/>
</dbReference>
<evidence type="ECO:0000313" key="4">
    <source>
        <dbReference type="Proteomes" id="UP000582974"/>
    </source>
</evidence>
<dbReference type="SUPFAM" id="SSF58104">
    <property type="entry name" value="Methyl-accepting chemotaxis protein (MCP) signaling domain"/>
    <property type="match status" value="1"/>
</dbReference>
<dbReference type="EMBL" id="JACCKD010000004">
    <property type="protein sequence ID" value="MBA0126500.1"/>
    <property type="molecule type" value="Genomic_DNA"/>
</dbReference>
<dbReference type="InterPro" id="IPR052336">
    <property type="entry name" value="MlaD_Phospholipid_Transporter"/>
</dbReference>
<evidence type="ECO:0000256" key="1">
    <source>
        <dbReference type="SAM" id="MobiDB-lite"/>
    </source>
</evidence>
<dbReference type="AlphaFoldDB" id="A0A838AB74"/>
<dbReference type="Pfam" id="PF02470">
    <property type="entry name" value="MlaD"/>
    <property type="match status" value="1"/>
</dbReference>
<feature type="region of interest" description="Disordered" evidence="1">
    <location>
        <begin position="409"/>
        <end position="468"/>
    </location>
</feature>
<accession>A0A838AB74</accession>
<evidence type="ECO:0000259" key="2">
    <source>
        <dbReference type="Pfam" id="PF02470"/>
    </source>
</evidence>
<feature type="compositionally biased region" description="Acidic residues" evidence="1">
    <location>
        <begin position="409"/>
        <end position="429"/>
    </location>
</feature>
<organism evidence="3 4">
    <name type="scientific">Haloechinothrix aidingensis</name>
    <dbReference type="NCBI Taxonomy" id="2752311"/>
    <lineage>
        <taxon>Bacteria</taxon>
        <taxon>Bacillati</taxon>
        <taxon>Actinomycetota</taxon>
        <taxon>Actinomycetes</taxon>
        <taxon>Pseudonocardiales</taxon>
        <taxon>Pseudonocardiaceae</taxon>
        <taxon>Haloechinothrix</taxon>
    </lineage>
</organism>
<dbReference type="InterPro" id="IPR003399">
    <property type="entry name" value="Mce/MlaD"/>
</dbReference>
<keyword evidence="4" id="KW-1185">Reference proteome</keyword>
<gene>
    <name evidence="3" type="ORF">H0B56_13195</name>
</gene>
<protein>
    <submittedName>
        <fullName evidence="3">MCE family protein</fullName>
    </submittedName>
</protein>
<name>A0A838AB74_9PSEU</name>
<sequence length="468" mass="48701">MSGLTRAIGRVRQRASARAVAVAAAGALGLTAGVTGMAHETDGGDHLLLTAEFADASPLLSGSEVQAHGVSVGEVAGIEVGDDDTARVGVRLGSAALPVHRDARLTVRAVSLLGERYLELDRGDPSEPVLRHGATIPVEQTGQAVDLDEVLNTIDEPTGEGLAALATVLGEGMRGNGANVDETIRVLADAMDDTGELAGVLAEHNELLSRMIDNVRPVAASLAEDEGKTLDGLLESTLQLTDAASSRQEELQESVSELPATLEQTEASLERLNAAANETTPTLEEVRPVTEDLEVISKEISSFAETAEPALASTEPVLDRAVELLDEAGPVAEELREAGPDLRSVAADAEPVVTELANDFDEVLDFVRNWALTTNGHDGLSHYFRAHLVLDPTEFTGPDLGLLGSEEAAEGDEAGEQGDALEDAGDLAEEVPGGLLEPSGDGENDGSATGLSQEQERGALDFLVGGEQ</sequence>
<feature type="domain" description="Mce/MlaD" evidence="2">
    <location>
        <begin position="49"/>
        <end position="123"/>
    </location>
</feature>
<dbReference type="Gene3D" id="1.10.287.950">
    <property type="entry name" value="Methyl-accepting chemotaxis protein"/>
    <property type="match status" value="1"/>
</dbReference>
<dbReference type="GO" id="GO:0005543">
    <property type="term" value="F:phospholipid binding"/>
    <property type="evidence" value="ECO:0007669"/>
    <property type="project" value="TreeGrafter"/>
</dbReference>
<evidence type="ECO:0000313" key="3">
    <source>
        <dbReference type="EMBL" id="MBA0126500.1"/>
    </source>
</evidence>
<comment type="caution">
    <text evidence="3">The sequence shown here is derived from an EMBL/GenBank/DDBJ whole genome shotgun (WGS) entry which is preliminary data.</text>
</comment>
<dbReference type="Proteomes" id="UP000582974">
    <property type="component" value="Unassembled WGS sequence"/>
</dbReference>
<proteinExistence type="predicted"/>
<dbReference type="PANTHER" id="PTHR33371:SF4">
    <property type="entry name" value="INTERMEMBRANE PHOSPHOLIPID TRANSPORT SYSTEM BINDING PROTEIN MLAD"/>
    <property type="match status" value="1"/>
</dbReference>
<reference evidence="3 4" key="1">
    <citation type="submission" date="2020-07" db="EMBL/GenBank/DDBJ databases">
        <title>Genome of Haloechinothrix sp.</title>
        <authorList>
            <person name="Tang S.-K."/>
            <person name="Yang L."/>
            <person name="Zhu W.-Y."/>
        </authorList>
    </citation>
    <scope>NUCLEOTIDE SEQUENCE [LARGE SCALE GENOMIC DNA]</scope>
    <source>
        <strain evidence="3 4">YIM 98757</strain>
    </source>
</reference>